<dbReference type="GeneID" id="78127131"/>
<organism evidence="2 3">
    <name type="scientific">Bifidobacterium tibiigranuli</name>
    <dbReference type="NCBI Taxonomy" id="2172043"/>
    <lineage>
        <taxon>Bacteria</taxon>
        <taxon>Bacillati</taxon>
        <taxon>Actinomycetota</taxon>
        <taxon>Actinomycetes</taxon>
        <taxon>Bifidobacteriales</taxon>
        <taxon>Bifidobacteriaceae</taxon>
        <taxon>Bifidobacterium</taxon>
    </lineage>
</organism>
<sequence length="268" mass="27496">MADGSENGEDFDSRDERPDDLHFSDAELEAALEGFEQEFEGDDSAHPASSEPGNDGVASATPDASAAFGATAESDAANAAEGSNAPASESPSVPQSPSDAAASALDFDEELRGLVGDKAKSAALITRLASARLLAAFCQISDISADCIGSDQGAVAVLRNLDGDAPEAAAKDLTTVVSGMAAVLAVNRADKLDSTLYLHGEAGQTFAPPILFASAPDFVEDLMLGIATLADLRKQGLHIIDSASLDHDAAMAIIAEHTRFGRGASHIR</sequence>
<name>A0A5N6S4U6_9BIFI</name>
<dbReference type="EMBL" id="QDAG01000005">
    <property type="protein sequence ID" value="KAE8128345.1"/>
    <property type="molecule type" value="Genomic_DNA"/>
</dbReference>
<feature type="compositionally biased region" description="Basic and acidic residues" evidence="1">
    <location>
        <begin position="14"/>
        <end position="25"/>
    </location>
</feature>
<evidence type="ECO:0000256" key="1">
    <source>
        <dbReference type="SAM" id="MobiDB-lite"/>
    </source>
</evidence>
<dbReference type="Proteomes" id="UP000325415">
    <property type="component" value="Unassembled WGS sequence"/>
</dbReference>
<reference evidence="2 3" key="1">
    <citation type="submission" date="2018-04" db="EMBL/GenBank/DDBJ databases">
        <authorList>
            <person name="Eckel V.P."/>
            <person name="Vogel R.F."/>
        </authorList>
    </citation>
    <scope>NUCLEOTIDE SEQUENCE [LARGE SCALE GENOMIC DNA]</scope>
    <source>
        <strain evidence="3">TMW 2.1764</strain>
    </source>
</reference>
<dbReference type="OrthoDB" id="3238607at2"/>
<dbReference type="AlphaFoldDB" id="A0A5N6S4U6"/>
<feature type="compositionally biased region" description="Acidic residues" evidence="1">
    <location>
        <begin position="1"/>
        <end position="13"/>
    </location>
</feature>
<feature type="compositionally biased region" description="Low complexity" evidence="1">
    <location>
        <begin position="69"/>
        <end position="92"/>
    </location>
</feature>
<gene>
    <name evidence="2" type="ORF">DDE84_05465</name>
</gene>
<feature type="region of interest" description="Disordered" evidence="1">
    <location>
        <begin position="1"/>
        <end position="102"/>
    </location>
</feature>
<feature type="compositionally biased region" description="Acidic residues" evidence="1">
    <location>
        <begin position="26"/>
        <end position="42"/>
    </location>
</feature>
<keyword evidence="3" id="KW-1185">Reference proteome</keyword>
<accession>A0A5N6S4U6</accession>
<comment type="caution">
    <text evidence="2">The sequence shown here is derived from an EMBL/GenBank/DDBJ whole genome shotgun (WGS) entry which is preliminary data.</text>
</comment>
<proteinExistence type="predicted"/>
<evidence type="ECO:0000313" key="2">
    <source>
        <dbReference type="EMBL" id="KAE8128345.1"/>
    </source>
</evidence>
<protein>
    <submittedName>
        <fullName evidence="2">Uncharacterized protein</fullName>
    </submittedName>
</protein>
<evidence type="ECO:0000313" key="3">
    <source>
        <dbReference type="Proteomes" id="UP000325415"/>
    </source>
</evidence>
<dbReference type="RefSeq" id="WP_152580700.1">
    <property type="nucleotide sequence ID" value="NZ_JALCCS010000019.1"/>
</dbReference>